<accession>A0A2T0LC03</accession>
<evidence type="ECO:0000256" key="6">
    <source>
        <dbReference type="ARBA" id="ARBA00023244"/>
    </source>
</evidence>
<dbReference type="InterPro" id="IPR036803">
    <property type="entry name" value="Porphobilinogen_deaminase_C_sf"/>
</dbReference>
<proteinExistence type="inferred from homology"/>
<evidence type="ECO:0000256" key="1">
    <source>
        <dbReference type="ARBA" id="ARBA00002869"/>
    </source>
</evidence>
<comment type="caution">
    <text evidence="11">The sequence shown here is derived from an EMBL/GenBank/DDBJ whole genome shotgun (WGS) entry which is preliminary data.</text>
</comment>
<comment type="similarity">
    <text evidence="3 8">Belongs to the HMBS family.</text>
</comment>
<reference evidence="11 12" key="1">
    <citation type="submission" date="2018-03" db="EMBL/GenBank/DDBJ databases">
        <title>Genomic Encyclopedia of Archaeal and Bacterial Type Strains, Phase II (KMG-II): from individual species to whole genera.</title>
        <authorList>
            <person name="Goeker M."/>
        </authorList>
    </citation>
    <scope>NUCLEOTIDE SEQUENCE [LARGE SCALE GENOMIC DNA]</scope>
    <source>
        <strain evidence="11 12">DSM 44946</strain>
    </source>
</reference>
<evidence type="ECO:0000256" key="7">
    <source>
        <dbReference type="ARBA" id="ARBA00048169"/>
    </source>
</evidence>
<dbReference type="InterPro" id="IPR000860">
    <property type="entry name" value="HemC"/>
</dbReference>
<organism evidence="11 12">
    <name type="scientific">Planifilum fimeticola</name>
    <dbReference type="NCBI Taxonomy" id="201975"/>
    <lineage>
        <taxon>Bacteria</taxon>
        <taxon>Bacillati</taxon>
        <taxon>Bacillota</taxon>
        <taxon>Bacilli</taxon>
        <taxon>Bacillales</taxon>
        <taxon>Thermoactinomycetaceae</taxon>
        <taxon>Planifilum</taxon>
    </lineage>
</organism>
<sequence>MKTVSVGTRQSALALTQTQWVMDRLRKLQPDWEWRVEKILTKGDRILHVTLSKLGGKGLFIKEIEGALLEGRIDLAVHSMKDLPAEMPEGLAIAAVTPREDPRDCLISRSGAGLDELPAGAVVGTSSLRRQAQVLVRRPDLVVKPVRGNVETRLRKLEEGQFDAIVLARAGLSRLGLEDRITEVLAVDKMVPAVGQGALAVQCRGGDESVFRLIRRINDPETEKAVRAERAFLHAFQGGCHLPVAAYAQVEGEKVLLDGLVASPDGRRVLRDRQEGNGAEEVGCRLAEKLLRQGADEILSAVRAEVER</sequence>
<dbReference type="GO" id="GO:0006782">
    <property type="term" value="P:protoporphyrinogen IX biosynthetic process"/>
    <property type="evidence" value="ECO:0007669"/>
    <property type="project" value="UniProtKB-UniRule"/>
</dbReference>
<evidence type="ECO:0000256" key="2">
    <source>
        <dbReference type="ARBA" id="ARBA00004735"/>
    </source>
</evidence>
<dbReference type="PANTHER" id="PTHR11557">
    <property type="entry name" value="PORPHOBILINOGEN DEAMINASE"/>
    <property type="match status" value="1"/>
</dbReference>
<evidence type="ECO:0000313" key="11">
    <source>
        <dbReference type="EMBL" id="PRX39470.1"/>
    </source>
</evidence>
<dbReference type="SUPFAM" id="SSF54782">
    <property type="entry name" value="Porphobilinogen deaminase (hydroxymethylbilane synthase), C-terminal domain"/>
    <property type="match status" value="1"/>
</dbReference>
<keyword evidence="6 8" id="KW-0627">Porphyrin biosynthesis</keyword>
<comment type="catalytic activity">
    <reaction evidence="7 8">
        <text>4 porphobilinogen + H2O = hydroxymethylbilane + 4 NH4(+)</text>
        <dbReference type="Rhea" id="RHEA:13185"/>
        <dbReference type="ChEBI" id="CHEBI:15377"/>
        <dbReference type="ChEBI" id="CHEBI:28938"/>
        <dbReference type="ChEBI" id="CHEBI:57845"/>
        <dbReference type="ChEBI" id="CHEBI:58126"/>
        <dbReference type="EC" id="2.5.1.61"/>
    </reaction>
</comment>
<dbReference type="PRINTS" id="PR00151">
    <property type="entry name" value="PORPHBDMNASE"/>
</dbReference>
<keyword evidence="12" id="KW-1185">Reference proteome</keyword>
<dbReference type="FunFam" id="3.40.190.10:FF:000005">
    <property type="entry name" value="Porphobilinogen deaminase"/>
    <property type="match status" value="1"/>
</dbReference>
<comment type="miscellaneous">
    <text evidence="8">The porphobilinogen subunits are added to the dipyrromethane group.</text>
</comment>
<evidence type="ECO:0000256" key="3">
    <source>
        <dbReference type="ARBA" id="ARBA00005638"/>
    </source>
</evidence>
<dbReference type="PIRSF" id="PIRSF001438">
    <property type="entry name" value="4pyrrol_synth_OHMeBilane_synth"/>
    <property type="match status" value="1"/>
</dbReference>
<evidence type="ECO:0000256" key="4">
    <source>
        <dbReference type="ARBA" id="ARBA00011245"/>
    </source>
</evidence>
<dbReference type="CDD" id="cd13646">
    <property type="entry name" value="PBP2_EcHMBS_like"/>
    <property type="match status" value="1"/>
</dbReference>
<dbReference type="Gene3D" id="3.40.190.10">
    <property type="entry name" value="Periplasmic binding protein-like II"/>
    <property type="match status" value="2"/>
</dbReference>
<dbReference type="FunFam" id="3.40.190.10:FF:000004">
    <property type="entry name" value="Porphobilinogen deaminase"/>
    <property type="match status" value="1"/>
</dbReference>
<dbReference type="AlphaFoldDB" id="A0A2T0LC03"/>
<dbReference type="Pfam" id="PF01379">
    <property type="entry name" value="Porphobil_deam"/>
    <property type="match status" value="1"/>
</dbReference>
<dbReference type="Gene3D" id="3.30.160.40">
    <property type="entry name" value="Porphobilinogen deaminase, C-terminal domain"/>
    <property type="match status" value="1"/>
</dbReference>
<evidence type="ECO:0000259" key="9">
    <source>
        <dbReference type="Pfam" id="PF01379"/>
    </source>
</evidence>
<dbReference type="PANTHER" id="PTHR11557:SF0">
    <property type="entry name" value="PORPHOBILINOGEN DEAMINASE"/>
    <property type="match status" value="1"/>
</dbReference>
<dbReference type="HAMAP" id="MF_00260">
    <property type="entry name" value="Porphobil_deam"/>
    <property type="match status" value="1"/>
</dbReference>
<dbReference type="RefSeq" id="WP_106346026.1">
    <property type="nucleotide sequence ID" value="NZ_PVNE01000024.1"/>
</dbReference>
<evidence type="ECO:0000259" key="10">
    <source>
        <dbReference type="Pfam" id="PF03900"/>
    </source>
</evidence>
<dbReference type="Proteomes" id="UP000237797">
    <property type="component" value="Unassembled WGS sequence"/>
</dbReference>
<dbReference type="GO" id="GO:0004418">
    <property type="term" value="F:hydroxymethylbilane synthase activity"/>
    <property type="evidence" value="ECO:0007669"/>
    <property type="project" value="UniProtKB-UniRule"/>
</dbReference>
<evidence type="ECO:0000256" key="5">
    <source>
        <dbReference type="ARBA" id="ARBA00022679"/>
    </source>
</evidence>
<protein>
    <recommendedName>
        <fullName evidence="8">Porphobilinogen deaminase</fullName>
        <shortName evidence="8">PBG</shortName>
        <ecNumber evidence="8">2.5.1.61</ecNumber>
    </recommendedName>
    <alternativeName>
        <fullName evidence="8">Hydroxymethylbilane synthase</fullName>
        <shortName evidence="8">HMBS</shortName>
    </alternativeName>
    <alternativeName>
        <fullName evidence="8">Pre-uroporphyrinogen synthase</fullName>
    </alternativeName>
</protein>
<dbReference type="InterPro" id="IPR022417">
    <property type="entry name" value="Porphobilin_deaminase_N"/>
</dbReference>
<comment type="function">
    <text evidence="1 8">Tetrapolymerization of the monopyrrole PBG into the hydroxymethylbilane pre-uroporphyrinogen in several discrete steps.</text>
</comment>
<dbReference type="SUPFAM" id="SSF53850">
    <property type="entry name" value="Periplasmic binding protein-like II"/>
    <property type="match status" value="1"/>
</dbReference>
<dbReference type="GO" id="GO:0005737">
    <property type="term" value="C:cytoplasm"/>
    <property type="evidence" value="ECO:0007669"/>
    <property type="project" value="UniProtKB-UniRule"/>
</dbReference>
<gene>
    <name evidence="8" type="primary">hemC</name>
    <name evidence="11" type="ORF">CLV97_1247</name>
</gene>
<dbReference type="InterPro" id="IPR022418">
    <property type="entry name" value="Porphobilinogen_deaminase_C"/>
</dbReference>
<keyword evidence="5 8" id="KW-0808">Transferase</keyword>
<feature type="modified residue" description="S-(dipyrrolylmethanemethyl)cysteine" evidence="8">
    <location>
        <position position="240"/>
    </location>
</feature>
<comment type="subunit">
    <text evidence="4 8">Monomer.</text>
</comment>
<dbReference type="NCBIfam" id="TIGR00212">
    <property type="entry name" value="hemC"/>
    <property type="match status" value="1"/>
</dbReference>
<dbReference type="EMBL" id="PVNE01000024">
    <property type="protein sequence ID" value="PRX39470.1"/>
    <property type="molecule type" value="Genomic_DNA"/>
</dbReference>
<feature type="domain" description="Porphobilinogen deaminase N-terminal" evidence="9">
    <location>
        <begin position="5"/>
        <end position="210"/>
    </location>
</feature>
<comment type="cofactor">
    <cofactor evidence="8">
        <name>dipyrromethane</name>
        <dbReference type="ChEBI" id="CHEBI:60342"/>
    </cofactor>
    <text evidence="8">Binds 1 dipyrromethane group covalently.</text>
</comment>
<feature type="domain" description="Porphobilinogen deaminase C-terminal" evidence="10">
    <location>
        <begin position="225"/>
        <end position="291"/>
    </location>
</feature>
<comment type="pathway">
    <text evidence="2">Porphyrin-containing compound metabolism; protoporphyrin-IX biosynthesis; coproporphyrinogen-III from 5-aminolevulinate: step 2/4.</text>
</comment>
<dbReference type="OrthoDB" id="9810298at2"/>
<dbReference type="EC" id="2.5.1.61" evidence="8"/>
<dbReference type="Pfam" id="PF03900">
    <property type="entry name" value="Porphobil_deamC"/>
    <property type="match status" value="1"/>
</dbReference>
<name>A0A2T0LC03_9BACL</name>
<evidence type="ECO:0000313" key="12">
    <source>
        <dbReference type="Proteomes" id="UP000237797"/>
    </source>
</evidence>
<evidence type="ECO:0000256" key="8">
    <source>
        <dbReference type="HAMAP-Rule" id="MF_00260"/>
    </source>
</evidence>